<evidence type="ECO:0000256" key="4">
    <source>
        <dbReference type="ARBA" id="ARBA00022777"/>
    </source>
</evidence>
<dbReference type="InterPro" id="IPR003414">
    <property type="entry name" value="PP_kinase"/>
</dbReference>
<evidence type="ECO:0000256" key="6">
    <source>
        <dbReference type="HAMAP-Rule" id="MF_00347"/>
    </source>
</evidence>
<dbReference type="HAMAP" id="MF_00347">
    <property type="entry name" value="Polyphosphate_kinase"/>
    <property type="match status" value="1"/>
</dbReference>
<dbReference type="NCBIfam" id="NF003917">
    <property type="entry name" value="PRK05443.1-1"/>
    <property type="match status" value="1"/>
</dbReference>
<keyword evidence="2 6" id="KW-0808">Transferase</keyword>
<protein>
    <recommendedName>
        <fullName evidence="6 7">Polyphosphate kinase</fullName>
        <ecNumber evidence="6 7">2.7.4.1</ecNumber>
    </recommendedName>
    <alternativeName>
        <fullName evidence="6">ATP-polyphosphate phosphotransferase</fullName>
    </alternativeName>
    <alternativeName>
        <fullName evidence="6">Polyphosphoric acid kinase</fullName>
    </alternativeName>
</protein>
<dbReference type="InterPro" id="IPR041108">
    <property type="entry name" value="PP_kinase_C_1"/>
</dbReference>
<comment type="catalytic activity">
    <reaction evidence="6 7">
        <text>[phosphate](n) + ATP = [phosphate](n+1) + ADP</text>
        <dbReference type="Rhea" id="RHEA:19573"/>
        <dbReference type="Rhea" id="RHEA-COMP:9859"/>
        <dbReference type="Rhea" id="RHEA-COMP:14280"/>
        <dbReference type="ChEBI" id="CHEBI:16838"/>
        <dbReference type="ChEBI" id="CHEBI:30616"/>
        <dbReference type="ChEBI" id="CHEBI:456216"/>
        <dbReference type="EC" id="2.7.4.1"/>
    </reaction>
</comment>
<comment type="function">
    <text evidence="6 7">Catalyzes the reversible transfer of the terminal phosphate of ATP to form a long-chain polyphosphate (polyP).</text>
</comment>
<evidence type="ECO:0000259" key="10">
    <source>
        <dbReference type="Pfam" id="PF13090"/>
    </source>
</evidence>
<dbReference type="Gene3D" id="3.30.870.10">
    <property type="entry name" value="Endonuclease Chain A"/>
    <property type="match status" value="2"/>
</dbReference>
<dbReference type="InterPro" id="IPR025200">
    <property type="entry name" value="PPK_C_dom2"/>
</dbReference>
<dbReference type="SUPFAM" id="SSF140356">
    <property type="entry name" value="PPK N-terminal domain-like"/>
    <property type="match status" value="1"/>
</dbReference>
<organism evidence="12">
    <name type="scientific">Roseihalotalea indica</name>
    <dbReference type="NCBI Taxonomy" id="2867963"/>
    <lineage>
        <taxon>Bacteria</taxon>
        <taxon>Pseudomonadati</taxon>
        <taxon>Bacteroidota</taxon>
        <taxon>Cytophagia</taxon>
        <taxon>Cytophagales</taxon>
        <taxon>Catalimonadaceae</taxon>
        <taxon>Roseihalotalea</taxon>
    </lineage>
</organism>
<feature type="binding site" evidence="6">
    <location>
        <position position="54"/>
    </location>
    <ligand>
        <name>ATP</name>
        <dbReference type="ChEBI" id="CHEBI:30616"/>
    </ligand>
</feature>
<accession>A0AA49GQ41</accession>
<feature type="binding site" evidence="6">
    <location>
        <position position="388"/>
    </location>
    <ligand>
        <name>Mg(2+)</name>
        <dbReference type="ChEBI" id="CHEBI:18420"/>
    </ligand>
</feature>
<dbReference type="GO" id="GO:0006799">
    <property type="term" value="P:polyphosphate biosynthetic process"/>
    <property type="evidence" value="ECO:0007669"/>
    <property type="project" value="UniProtKB-UniRule"/>
</dbReference>
<feature type="active site" description="Phosphohistidine intermediate" evidence="6">
    <location>
        <position position="448"/>
    </location>
</feature>
<dbReference type="NCBIfam" id="NF003921">
    <property type="entry name" value="PRK05443.2-2"/>
    <property type="match status" value="1"/>
</dbReference>
<keyword evidence="6" id="KW-0460">Magnesium</keyword>
<feature type="domain" description="Polyphosphate kinase middle" evidence="8">
    <location>
        <begin position="132"/>
        <end position="314"/>
    </location>
</feature>
<dbReference type="Gene3D" id="1.20.58.310">
    <property type="entry name" value="Polyphosphate kinase N-terminal domain"/>
    <property type="match status" value="1"/>
</dbReference>
<dbReference type="GO" id="GO:0009358">
    <property type="term" value="C:polyphosphate kinase complex"/>
    <property type="evidence" value="ECO:0007669"/>
    <property type="project" value="InterPro"/>
</dbReference>
<gene>
    <name evidence="12" type="primary">ppk1</name>
    <name evidence="6" type="synonym">ppk</name>
    <name evidence="12" type="ORF">K4G66_06995</name>
</gene>
<evidence type="ECO:0000256" key="3">
    <source>
        <dbReference type="ARBA" id="ARBA00022741"/>
    </source>
</evidence>
<feature type="binding site" evidence="6">
    <location>
        <position position="418"/>
    </location>
    <ligand>
        <name>Mg(2+)</name>
        <dbReference type="ChEBI" id="CHEBI:18420"/>
    </ligand>
</feature>
<proteinExistence type="inferred from homology"/>
<dbReference type="AlphaFoldDB" id="A0AA49GQ41"/>
<dbReference type="SUPFAM" id="SSF143724">
    <property type="entry name" value="PHP14-like"/>
    <property type="match status" value="1"/>
</dbReference>
<evidence type="ECO:0000256" key="7">
    <source>
        <dbReference type="RuleBase" id="RU003800"/>
    </source>
</evidence>
<sequence length="704" mass="82310">MLVKDRISSSIATSEFISRDLSWLKFNYRVLDQAKKPQRNVFEKLKFLAITSSNLDEFFMIRVGSLYNYIDYGKERIDYSGLREKPFRKKLLQETQQFFQDQNQYYIKELVPQFEKNHLSIVKDLNKLPDKHRKQIEEYFNVTIYPMLTPMTYDSYHAFPTLMNKLLVFGVVTRDPKDKKDNKKLSFVQIPQNLPRFYEIDEDDHITFVPIEEIVRTYVHRLFRNIDIQAINLFRITRNGDFTLDESDDLESSFVEEVRRKLKTRKTGRVVRVETESGYSSWMMRQLINRWNIDKDNIFEVEPGGILDFTAFWQVLKHADFRNRMPRTHVPVPPVTYPEMGNEDIFEVLKHRDILLHHPYNDIEPLLDLIEKSAEDPNVLAIKLTIYRLASESRITAALLKAAENGKHVSVLFELKARFDEENNMREAQRLHKAGCFVIYGVSSIKTHTKLLLVVRKEGKKVTRYVHMSSGNYNEQTAKLYTDLGLLSTNDVYAHDISEFFNVITGHSAPTDYRYLITAPHGMREQLISLIRQEAENAKKGQATGIAIKINSLEDREIINELYHASQSGVPIKLIVRGICCLRPGREGLSENISVLSIVGDFLEHSRIYYFHNNGEPKIYGGSADVMVRSFDRRLESLFLFVNPTVKKQAMNILAYNLRDNMNTYVMQEDGSYVLKERGKEPAFNIHKEFFRVTREELDKVRLF</sequence>
<evidence type="ECO:0000256" key="5">
    <source>
        <dbReference type="ARBA" id="ARBA00022840"/>
    </source>
</evidence>
<evidence type="ECO:0000259" key="9">
    <source>
        <dbReference type="Pfam" id="PF13089"/>
    </source>
</evidence>
<name>A0AA49GQ41_9BACT</name>
<evidence type="ECO:0000256" key="2">
    <source>
        <dbReference type="ARBA" id="ARBA00022679"/>
    </source>
</evidence>
<dbReference type="Gene3D" id="3.30.1840.10">
    <property type="entry name" value="Polyphosphate kinase middle domain"/>
    <property type="match status" value="1"/>
</dbReference>
<keyword evidence="4 6" id="KW-0418">Kinase</keyword>
<comment type="PTM">
    <text evidence="6 7">An intermediate of this reaction is the autophosphorylated ppk in which a phosphate is covalently linked to a histidine residue through a N-P bond.</text>
</comment>
<dbReference type="Pfam" id="PF13089">
    <property type="entry name" value="PP_kinase_N"/>
    <property type="match status" value="1"/>
</dbReference>
<dbReference type="Pfam" id="PF02503">
    <property type="entry name" value="PP_kinase"/>
    <property type="match status" value="1"/>
</dbReference>
<evidence type="ECO:0000313" key="12">
    <source>
        <dbReference type="EMBL" id="WKN38447.1"/>
    </source>
</evidence>
<feature type="binding site" evidence="6">
    <location>
        <position position="481"/>
    </location>
    <ligand>
        <name>ATP</name>
        <dbReference type="ChEBI" id="CHEBI:30616"/>
    </ligand>
</feature>
<reference evidence="12" key="2">
    <citation type="journal article" date="2024" name="Antonie Van Leeuwenhoek">
        <title>Roseihalotalea indica gen. nov., sp. nov., a halophilic Bacteroidetes from mesopelagic Southwest Indian Ocean with higher carbohydrate metabolic potential.</title>
        <authorList>
            <person name="Chen B."/>
            <person name="Zhang M."/>
            <person name="Lin D."/>
            <person name="Ye J."/>
            <person name="Tang K."/>
        </authorList>
    </citation>
    <scope>NUCLEOTIDE SEQUENCE</scope>
    <source>
        <strain evidence="12">TK19036</strain>
    </source>
</reference>
<feature type="domain" description="Polyphosphate kinase C-terminal" evidence="11">
    <location>
        <begin position="344"/>
        <end position="508"/>
    </location>
</feature>
<keyword evidence="6" id="KW-0479">Metal-binding</keyword>
<dbReference type="InterPro" id="IPR024953">
    <property type="entry name" value="PP_kinase_middle"/>
</dbReference>
<dbReference type="GO" id="GO:0005524">
    <property type="term" value="F:ATP binding"/>
    <property type="evidence" value="ECO:0007669"/>
    <property type="project" value="UniProtKB-KW"/>
</dbReference>
<dbReference type="EMBL" id="CP120682">
    <property type="protein sequence ID" value="WKN38447.1"/>
    <property type="molecule type" value="Genomic_DNA"/>
</dbReference>
<evidence type="ECO:0000256" key="1">
    <source>
        <dbReference type="ARBA" id="ARBA00022553"/>
    </source>
</evidence>
<dbReference type="PANTHER" id="PTHR30218">
    <property type="entry name" value="POLYPHOSPHATE KINASE"/>
    <property type="match status" value="1"/>
</dbReference>
<dbReference type="GO" id="GO:0046872">
    <property type="term" value="F:metal ion binding"/>
    <property type="evidence" value="ECO:0007669"/>
    <property type="project" value="UniProtKB-KW"/>
</dbReference>
<reference evidence="12" key="1">
    <citation type="journal article" date="2023" name="Comput. Struct. Biotechnol. J.">
        <title>Discovery of a novel marine Bacteroidetes with a rich repertoire of carbohydrate-active enzymes.</title>
        <authorList>
            <person name="Chen B."/>
            <person name="Liu G."/>
            <person name="Chen Q."/>
            <person name="Wang H."/>
            <person name="Liu L."/>
            <person name="Tang K."/>
        </authorList>
    </citation>
    <scope>NUCLEOTIDE SEQUENCE</scope>
    <source>
        <strain evidence="12">TK19036</strain>
    </source>
</reference>
<dbReference type="GO" id="GO:0008976">
    <property type="term" value="F:polyphosphate kinase activity"/>
    <property type="evidence" value="ECO:0007669"/>
    <property type="project" value="UniProtKB-UniRule"/>
</dbReference>
<comment type="similarity">
    <text evidence="6 7">Belongs to the polyphosphate kinase 1 (PPK1) family.</text>
</comment>
<keyword evidence="5 6" id="KW-0067">ATP-binding</keyword>
<feature type="binding site" evidence="6">
    <location>
        <position position="577"/>
    </location>
    <ligand>
        <name>ATP</name>
        <dbReference type="ChEBI" id="CHEBI:30616"/>
    </ligand>
</feature>
<dbReference type="CDD" id="cd09168">
    <property type="entry name" value="PLDc_PaPPK1_C2_like"/>
    <property type="match status" value="1"/>
</dbReference>
<dbReference type="InterPro" id="IPR036832">
    <property type="entry name" value="PPK_N_dom_sf"/>
</dbReference>
<dbReference type="Pfam" id="PF13090">
    <property type="entry name" value="PP_kinase_C"/>
    <property type="match status" value="1"/>
</dbReference>
<dbReference type="Pfam" id="PF17941">
    <property type="entry name" value="PP_kinase_C_1"/>
    <property type="match status" value="1"/>
</dbReference>
<dbReference type="PANTHER" id="PTHR30218:SF0">
    <property type="entry name" value="POLYPHOSPHATE KINASE"/>
    <property type="match status" value="1"/>
</dbReference>
<feature type="domain" description="Polyphosphate kinase N-terminal" evidence="9">
    <location>
        <begin position="16"/>
        <end position="121"/>
    </location>
</feature>
<keyword evidence="3 6" id="KW-0547">Nucleotide-binding</keyword>
<feature type="domain" description="Polyphosphate kinase C-terminal" evidence="10">
    <location>
        <begin position="516"/>
        <end position="682"/>
    </location>
</feature>
<feature type="binding site" evidence="6">
    <location>
        <position position="605"/>
    </location>
    <ligand>
        <name>ATP</name>
        <dbReference type="ChEBI" id="CHEBI:30616"/>
    </ligand>
</feature>
<dbReference type="InterPro" id="IPR036830">
    <property type="entry name" value="PP_kinase_middle_dom_sf"/>
</dbReference>
<evidence type="ECO:0000259" key="11">
    <source>
        <dbReference type="Pfam" id="PF17941"/>
    </source>
</evidence>
<dbReference type="SUPFAM" id="SSF56024">
    <property type="entry name" value="Phospholipase D/nuclease"/>
    <property type="match status" value="2"/>
</dbReference>
<dbReference type="PIRSF" id="PIRSF015589">
    <property type="entry name" value="PP_kinase"/>
    <property type="match status" value="1"/>
</dbReference>
<evidence type="ECO:0000259" key="8">
    <source>
        <dbReference type="Pfam" id="PF02503"/>
    </source>
</evidence>
<dbReference type="EC" id="2.7.4.1" evidence="6 7"/>
<dbReference type="InterPro" id="IPR025198">
    <property type="entry name" value="PPK_N_dom"/>
</dbReference>
<dbReference type="NCBIfam" id="TIGR03705">
    <property type="entry name" value="poly_P_kin"/>
    <property type="match status" value="1"/>
</dbReference>
<keyword evidence="1 6" id="KW-0597">Phosphoprotein</keyword>
<comment type="cofactor">
    <cofactor evidence="6">
        <name>Mg(2+)</name>
        <dbReference type="ChEBI" id="CHEBI:18420"/>
    </cofactor>
</comment>